<organism evidence="2 3">
    <name type="scientific">Striga asiatica</name>
    <name type="common">Asiatic witchweed</name>
    <name type="synonym">Buchnera asiatica</name>
    <dbReference type="NCBI Taxonomy" id="4170"/>
    <lineage>
        <taxon>Eukaryota</taxon>
        <taxon>Viridiplantae</taxon>
        <taxon>Streptophyta</taxon>
        <taxon>Embryophyta</taxon>
        <taxon>Tracheophyta</taxon>
        <taxon>Spermatophyta</taxon>
        <taxon>Magnoliopsida</taxon>
        <taxon>eudicotyledons</taxon>
        <taxon>Gunneridae</taxon>
        <taxon>Pentapetalae</taxon>
        <taxon>asterids</taxon>
        <taxon>lamiids</taxon>
        <taxon>Lamiales</taxon>
        <taxon>Orobanchaceae</taxon>
        <taxon>Buchnereae</taxon>
        <taxon>Striga</taxon>
    </lineage>
</organism>
<feature type="region of interest" description="Disordered" evidence="1">
    <location>
        <begin position="125"/>
        <end position="167"/>
    </location>
</feature>
<name>A0A5A7QLU7_STRAF</name>
<feature type="compositionally biased region" description="Basic and acidic residues" evidence="1">
    <location>
        <begin position="149"/>
        <end position="167"/>
    </location>
</feature>
<keyword evidence="3" id="KW-1185">Reference proteome</keyword>
<evidence type="ECO:0000256" key="1">
    <source>
        <dbReference type="SAM" id="MobiDB-lite"/>
    </source>
</evidence>
<feature type="compositionally biased region" description="Basic residues" evidence="1">
    <location>
        <begin position="125"/>
        <end position="139"/>
    </location>
</feature>
<gene>
    <name evidence="2" type="ORF">STAS_22380</name>
</gene>
<protein>
    <submittedName>
        <fullName evidence="2">Myo-inositol polyphosphate 5-phosphatase 2</fullName>
    </submittedName>
</protein>
<evidence type="ECO:0000313" key="2">
    <source>
        <dbReference type="EMBL" id="GER45427.1"/>
    </source>
</evidence>
<accession>A0A5A7QLU7</accession>
<feature type="region of interest" description="Disordered" evidence="1">
    <location>
        <begin position="187"/>
        <end position="239"/>
    </location>
</feature>
<evidence type="ECO:0000313" key="3">
    <source>
        <dbReference type="Proteomes" id="UP000325081"/>
    </source>
</evidence>
<dbReference type="Proteomes" id="UP000325081">
    <property type="component" value="Unassembled WGS sequence"/>
</dbReference>
<sequence length="492" mass="53899">MTHAIQFQLLHDQPRPKEERLPLALSITIIHNSILLKRNIRTRRSSFLHGPLRLPPELLRPFPPFIRLSAHIHHPLNCTPNVLSPHLVFRTRLLSQMRDALDPHPHARPQNLHDQFLVQKLLGKNRPRDHGHARRHALQRRIPPAVRQKPPDCRVGQDKHLWGPPSDKLRDPFLDLLRLVPTFNHENKRPAQKLQTQGQLDELRRRKPAQAPETGVHDRTGLLPVHPPNAFPRVDRGPIPSLGPVERAVVSKQGQRADAPNPARLQLPILVQVGSLELGERVGDHPVGPVLGLLHPLADRADVHGAGVEVPGQLQPRELDFVGKVRDGERLRRAHGCVDFRSVKSVHHELGEAAHAVEDDPRDSEAITRVGAGEGAEAGQSVVDGGSEFFDGVEEVGDEGVGREGVGALAAGREAGLLGGEGDGEEADREAGGDGPGDDGVETGGVERGDDDGDGDAVAGEELGHVDHGDYETQKANFEFDSCYSKVFHTHT</sequence>
<feature type="region of interest" description="Disordered" evidence="1">
    <location>
        <begin position="413"/>
        <end position="470"/>
    </location>
</feature>
<proteinExistence type="predicted"/>
<reference evidence="3" key="1">
    <citation type="journal article" date="2019" name="Curr. Biol.">
        <title>Genome Sequence of Striga asiatica Provides Insight into the Evolution of Plant Parasitism.</title>
        <authorList>
            <person name="Yoshida S."/>
            <person name="Kim S."/>
            <person name="Wafula E.K."/>
            <person name="Tanskanen J."/>
            <person name="Kim Y.M."/>
            <person name="Honaas L."/>
            <person name="Yang Z."/>
            <person name="Spallek T."/>
            <person name="Conn C.E."/>
            <person name="Ichihashi Y."/>
            <person name="Cheong K."/>
            <person name="Cui S."/>
            <person name="Der J.P."/>
            <person name="Gundlach H."/>
            <person name="Jiao Y."/>
            <person name="Hori C."/>
            <person name="Ishida J.K."/>
            <person name="Kasahara H."/>
            <person name="Kiba T."/>
            <person name="Kim M.S."/>
            <person name="Koo N."/>
            <person name="Laohavisit A."/>
            <person name="Lee Y.H."/>
            <person name="Lumba S."/>
            <person name="McCourt P."/>
            <person name="Mortimer J.C."/>
            <person name="Mutuku J.M."/>
            <person name="Nomura T."/>
            <person name="Sasaki-Sekimoto Y."/>
            <person name="Seto Y."/>
            <person name="Wang Y."/>
            <person name="Wakatake T."/>
            <person name="Sakakibara H."/>
            <person name="Demura T."/>
            <person name="Yamaguchi S."/>
            <person name="Yoneyama K."/>
            <person name="Manabe R.I."/>
            <person name="Nelson D.C."/>
            <person name="Schulman A.H."/>
            <person name="Timko M.P."/>
            <person name="dePamphilis C.W."/>
            <person name="Choi D."/>
            <person name="Shirasu K."/>
        </authorList>
    </citation>
    <scope>NUCLEOTIDE SEQUENCE [LARGE SCALE GENOMIC DNA]</scope>
    <source>
        <strain evidence="3">cv. UVA1</strain>
    </source>
</reference>
<dbReference type="EMBL" id="BKCP01007182">
    <property type="protein sequence ID" value="GER45427.1"/>
    <property type="molecule type" value="Genomic_DNA"/>
</dbReference>
<dbReference type="OrthoDB" id="10675238at2759"/>
<dbReference type="AlphaFoldDB" id="A0A5A7QLU7"/>
<comment type="caution">
    <text evidence="2">The sequence shown here is derived from an EMBL/GenBank/DDBJ whole genome shotgun (WGS) entry which is preliminary data.</text>
</comment>